<evidence type="ECO:0000313" key="3">
    <source>
        <dbReference type="EMBL" id="GMF18739.1"/>
    </source>
</evidence>
<reference evidence="3" key="1">
    <citation type="submission" date="2023-04" db="EMBL/GenBank/DDBJ databases">
        <title>Phytophthora fragariaefolia NBRC 109709.</title>
        <authorList>
            <person name="Ichikawa N."/>
            <person name="Sato H."/>
            <person name="Tonouchi N."/>
        </authorList>
    </citation>
    <scope>NUCLEOTIDE SEQUENCE</scope>
    <source>
        <strain evidence="3">NBRC 109709</strain>
    </source>
</reference>
<dbReference type="PROSITE" id="PS50106">
    <property type="entry name" value="PDZ"/>
    <property type="match status" value="2"/>
</dbReference>
<protein>
    <submittedName>
        <fullName evidence="3">Unnamed protein product</fullName>
    </submittedName>
</protein>
<feature type="compositionally biased region" description="Polar residues" evidence="1">
    <location>
        <begin position="491"/>
        <end position="508"/>
    </location>
</feature>
<organism evidence="3 4">
    <name type="scientific">Phytophthora fragariaefolia</name>
    <dbReference type="NCBI Taxonomy" id="1490495"/>
    <lineage>
        <taxon>Eukaryota</taxon>
        <taxon>Sar</taxon>
        <taxon>Stramenopiles</taxon>
        <taxon>Oomycota</taxon>
        <taxon>Peronosporomycetes</taxon>
        <taxon>Peronosporales</taxon>
        <taxon>Peronosporaceae</taxon>
        <taxon>Phytophthora</taxon>
    </lineage>
</organism>
<feature type="compositionally biased region" description="Polar residues" evidence="1">
    <location>
        <begin position="317"/>
        <end position="334"/>
    </location>
</feature>
<keyword evidence="4" id="KW-1185">Reference proteome</keyword>
<gene>
    <name evidence="3" type="ORF">Pfra01_000173200</name>
</gene>
<dbReference type="Proteomes" id="UP001165121">
    <property type="component" value="Unassembled WGS sequence"/>
</dbReference>
<evidence type="ECO:0000259" key="2">
    <source>
        <dbReference type="PROSITE" id="PS50106"/>
    </source>
</evidence>
<proteinExistence type="predicted"/>
<dbReference type="AlphaFoldDB" id="A0A9W6TS25"/>
<feature type="compositionally biased region" description="Polar residues" evidence="1">
    <location>
        <begin position="266"/>
        <end position="283"/>
    </location>
</feature>
<accession>A0A9W6TS25</accession>
<dbReference type="EMBL" id="BSXT01000141">
    <property type="protein sequence ID" value="GMF18739.1"/>
    <property type="molecule type" value="Genomic_DNA"/>
</dbReference>
<dbReference type="InterPro" id="IPR001478">
    <property type="entry name" value="PDZ"/>
</dbReference>
<comment type="caution">
    <text evidence="3">The sequence shown here is derived from an EMBL/GenBank/DDBJ whole genome shotgun (WGS) entry which is preliminary data.</text>
</comment>
<sequence>MRQHSLKRKRVDAVDASVPTVRRVQLWGQRLFASIYTNERNETFIKELLKTEDGGAGEMEATGQVQVGDMILAVNHTRALGLSSKELADLIRKPKRPVTLTFYRPLQAREAVQQAAAEPAADPAPPVQPPAVPPQLAIAQQASALAQQWTQIQATLTEKQALQQILAQRAGAVPPNYVLGYHRGLYPGAPGLTAYAPHSQGIVQGIVNAAAMRVSAGFQAPVQHQGVRFSIPQHAPPHAEFFTRNQRQRTTGPAPYQQVQQVQNQPSSTAEPSINSREQTQPRSADVRTSVAPTVGPRASAAVAVGTTAGGAKRGSDSSNPVSTAVHQSSSNDPGSDRNSIENTPRQIPPSQVPSSAAAAGPPATSGTNILSVQDVEAIAAMAERNPKAAEHMMRSAGSFLLSNDVSVSKSPETSTAPSSMSFLTPNDTPASKNPETSTTQSMSFLTPNDTSASKSPEPATSQSMSFLTPDVASADKSPTAVERAAESDSHSMSFLSPTDFNVETSLSRPEPEPATASTHGELNSNVSLVTVQVSRRRLYLTLGVQGTLIAVTSFVPDEFGRPGEVELSGKVFLGDVLVRVNGVYIRPGMTPSNVADIVNSSSRPLTLGFERASWDILDGRA</sequence>
<dbReference type="InterPro" id="IPR036034">
    <property type="entry name" value="PDZ_sf"/>
</dbReference>
<dbReference type="CDD" id="cd00136">
    <property type="entry name" value="PDZ_canonical"/>
    <property type="match status" value="1"/>
</dbReference>
<feature type="domain" description="PDZ" evidence="2">
    <location>
        <begin position="529"/>
        <end position="614"/>
    </location>
</feature>
<feature type="region of interest" description="Disordered" evidence="1">
    <location>
        <begin position="408"/>
        <end position="522"/>
    </location>
</feature>
<feature type="region of interest" description="Disordered" evidence="1">
    <location>
        <begin position="249"/>
        <end position="369"/>
    </location>
</feature>
<feature type="compositionally biased region" description="Low complexity" evidence="1">
    <location>
        <begin position="353"/>
        <end position="366"/>
    </location>
</feature>
<dbReference type="OrthoDB" id="165498at2759"/>
<dbReference type="SMART" id="SM00228">
    <property type="entry name" value="PDZ"/>
    <property type="match status" value="2"/>
</dbReference>
<name>A0A9W6TS25_9STRA</name>
<feature type="compositionally biased region" description="Polar residues" evidence="1">
    <location>
        <begin position="408"/>
        <end position="467"/>
    </location>
</feature>
<feature type="domain" description="PDZ" evidence="2">
    <location>
        <begin position="54"/>
        <end position="106"/>
    </location>
</feature>
<dbReference type="SUPFAM" id="SSF50156">
    <property type="entry name" value="PDZ domain-like"/>
    <property type="match status" value="1"/>
</dbReference>
<evidence type="ECO:0000313" key="4">
    <source>
        <dbReference type="Proteomes" id="UP001165121"/>
    </source>
</evidence>
<evidence type="ECO:0000256" key="1">
    <source>
        <dbReference type="SAM" id="MobiDB-lite"/>
    </source>
</evidence>
<dbReference type="Gene3D" id="2.30.42.10">
    <property type="match status" value="1"/>
</dbReference>